<protein>
    <submittedName>
        <fullName evidence="1">Uncharacterized protein</fullName>
    </submittedName>
</protein>
<proteinExistence type="predicted"/>
<comment type="caution">
    <text evidence="1">The sequence shown here is derived from an EMBL/GenBank/DDBJ whole genome shotgun (WGS) entry which is preliminary data.</text>
</comment>
<sequence length="104" mass="11891">MYIALYDFATPKPPIKFQPDKVTFSVNLKQDNLPALSENADYPSPVIQLQQVLSNTYVEEEKVEFPLIDEKLINLSSHSSSSNTQVPEELALLKERINRLQRSE</sequence>
<evidence type="ECO:0000313" key="2">
    <source>
        <dbReference type="Proteomes" id="UP000006228"/>
    </source>
</evidence>
<reference evidence="1 2" key="1">
    <citation type="journal article" date="2012" name="Int. J. Syst. Evol. Microbiol.">
        <title>Vibrio caribbeanicus sp. nov., isolated from the marine sponge Scleritoderma cyanea.</title>
        <authorList>
            <person name="Hoffmann M."/>
            <person name="Monday S.R."/>
            <person name="Allard M.W."/>
            <person name="Strain E.A."/>
            <person name="Whittaker P."/>
            <person name="Naum M."/>
            <person name="McCarthy P.J."/>
            <person name="Lopez J.V."/>
            <person name="Fischer M."/>
            <person name="Brown E.W."/>
        </authorList>
    </citation>
    <scope>NUCLEOTIDE SEQUENCE [LARGE SCALE GENOMIC DNA]</scope>
    <source>
        <strain evidence="2">DSMZ 21326</strain>
    </source>
</reference>
<gene>
    <name evidence="1" type="ORF">VISI1226_03965</name>
</gene>
<evidence type="ECO:0000313" key="1">
    <source>
        <dbReference type="EMBL" id="EGA68242.1"/>
    </source>
</evidence>
<dbReference type="EMBL" id="AEVT01000112">
    <property type="protein sequence ID" value="EGA68242.1"/>
    <property type="molecule type" value="Genomic_DNA"/>
</dbReference>
<dbReference type="Proteomes" id="UP000006228">
    <property type="component" value="Unassembled WGS sequence"/>
</dbReference>
<dbReference type="AlphaFoldDB" id="E8MCJ9"/>
<dbReference type="OrthoDB" id="5906652at2"/>
<accession>E8MCJ9</accession>
<dbReference type="GeneID" id="95571270"/>
<name>E8MCJ9_PHOS4</name>
<organism evidence="1 2">
    <name type="scientific">Vibrio sinaloensis DSM 21326</name>
    <dbReference type="NCBI Taxonomy" id="945550"/>
    <lineage>
        <taxon>Bacteria</taxon>
        <taxon>Pseudomonadati</taxon>
        <taxon>Pseudomonadota</taxon>
        <taxon>Gammaproteobacteria</taxon>
        <taxon>Vibrionales</taxon>
        <taxon>Vibrionaceae</taxon>
        <taxon>Vibrio</taxon>
        <taxon>Vibrio oreintalis group</taxon>
    </lineage>
</organism>
<dbReference type="RefSeq" id="WP_008081022.1">
    <property type="nucleotide sequence ID" value="NZ_AEVT01000112.1"/>
</dbReference>